<evidence type="ECO:0000313" key="4">
    <source>
        <dbReference type="Proteomes" id="UP001595947"/>
    </source>
</evidence>
<dbReference type="InterPro" id="IPR026040">
    <property type="entry name" value="HyI-like"/>
</dbReference>
<dbReference type="InterPro" id="IPR050417">
    <property type="entry name" value="Sugar_Epim/Isomerase"/>
</dbReference>
<evidence type="ECO:0000256" key="1">
    <source>
        <dbReference type="ARBA" id="ARBA00023235"/>
    </source>
</evidence>
<feature type="domain" description="Xylose isomerase-like TIM barrel" evidence="2">
    <location>
        <begin position="21"/>
        <end position="237"/>
    </location>
</feature>
<keyword evidence="1" id="KW-0413">Isomerase</keyword>
<dbReference type="Proteomes" id="UP001595947">
    <property type="component" value="Unassembled WGS sequence"/>
</dbReference>
<proteinExistence type="predicted"/>
<dbReference type="Pfam" id="PF01261">
    <property type="entry name" value="AP_endonuc_2"/>
    <property type="match status" value="1"/>
</dbReference>
<sequence length="243" mass="25107">MSVGLNVSIRYPDVPVLERPARARAEGFTVIESWWPFDTAGPGDAEVDAFCASVTDVGVQLVAMNLFGGDMAAGERGIVGNPARAAEFDDSLAVGLEVGARLGARMHNTLVGRGPLPDLAVERLAAAAAVADARGSQLLIEPLSAVADYPVLTTADAFALVGRLGPGSGVLADLYHLAVNGEDVDAAIAARGAEFAHVQIADAPGRGSPGTGSLPLARWLRALRAVGYEGWVCLEAREHFPGS</sequence>
<dbReference type="EMBL" id="JBHSIV010000025">
    <property type="protein sequence ID" value="MFC5064646.1"/>
    <property type="molecule type" value="Genomic_DNA"/>
</dbReference>
<comment type="caution">
    <text evidence="3">The sequence shown here is derived from an EMBL/GenBank/DDBJ whole genome shotgun (WGS) entry which is preliminary data.</text>
</comment>
<dbReference type="Gene3D" id="3.20.20.150">
    <property type="entry name" value="Divalent-metal-dependent TIM barrel enzymes"/>
    <property type="match status" value="1"/>
</dbReference>
<dbReference type="RefSeq" id="WP_378037991.1">
    <property type="nucleotide sequence ID" value="NZ_JBHSIV010000025.1"/>
</dbReference>
<dbReference type="PANTHER" id="PTHR43489:SF6">
    <property type="entry name" value="HYDROXYPYRUVATE ISOMERASE-RELATED"/>
    <property type="match status" value="1"/>
</dbReference>
<reference evidence="4" key="1">
    <citation type="journal article" date="2019" name="Int. J. Syst. Evol. Microbiol.">
        <title>The Global Catalogue of Microorganisms (GCM) 10K type strain sequencing project: providing services to taxonomists for standard genome sequencing and annotation.</title>
        <authorList>
            <consortium name="The Broad Institute Genomics Platform"/>
            <consortium name="The Broad Institute Genome Sequencing Center for Infectious Disease"/>
            <person name="Wu L."/>
            <person name="Ma J."/>
        </authorList>
    </citation>
    <scope>NUCLEOTIDE SEQUENCE [LARGE SCALE GENOMIC DNA]</scope>
    <source>
        <strain evidence="4">CGMCC 4.7093</strain>
    </source>
</reference>
<dbReference type="SUPFAM" id="SSF51658">
    <property type="entry name" value="Xylose isomerase-like"/>
    <property type="match status" value="1"/>
</dbReference>
<accession>A0ABV9YVM1</accession>
<organism evidence="3 4">
    <name type="scientific">Actinomycetospora atypica</name>
    <dbReference type="NCBI Taxonomy" id="1290095"/>
    <lineage>
        <taxon>Bacteria</taxon>
        <taxon>Bacillati</taxon>
        <taxon>Actinomycetota</taxon>
        <taxon>Actinomycetes</taxon>
        <taxon>Pseudonocardiales</taxon>
        <taxon>Pseudonocardiaceae</taxon>
        <taxon>Actinomycetospora</taxon>
    </lineage>
</organism>
<dbReference type="PIRSF" id="PIRSF006241">
    <property type="entry name" value="HyI"/>
    <property type="match status" value="1"/>
</dbReference>
<keyword evidence="4" id="KW-1185">Reference proteome</keyword>
<name>A0ABV9YVM1_9PSEU</name>
<evidence type="ECO:0000313" key="3">
    <source>
        <dbReference type="EMBL" id="MFC5064646.1"/>
    </source>
</evidence>
<dbReference type="PANTHER" id="PTHR43489">
    <property type="entry name" value="ISOMERASE"/>
    <property type="match status" value="1"/>
</dbReference>
<dbReference type="InterPro" id="IPR013022">
    <property type="entry name" value="Xyl_isomerase-like_TIM-brl"/>
</dbReference>
<dbReference type="InterPro" id="IPR036237">
    <property type="entry name" value="Xyl_isomerase-like_sf"/>
</dbReference>
<gene>
    <name evidence="3" type="ORF">ACFPBZ_20655</name>
</gene>
<evidence type="ECO:0000259" key="2">
    <source>
        <dbReference type="Pfam" id="PF01261"/>
    </source>
</evidence>
<protein>
    <submittedName>
        <fullName evidence="3">TIM barrel protein</fullName>
    </submittedName>
</protein>